<protein>
    <submittedName>
        <fullName evidence="1">Uncharacterized protein</fullName>
    </submittedName>
</protein>
<organism evidence="1 2">
    <name type="scientific">Niallia nealsonii</name>
    <dbReference type="NCBI Taxonomy" id="115979"/>
    <lineage>
        <taxon>Bacteria</taxon>
        <taxon>Bacillati</taxon>
        <taxon>Bacillota</taxon>
        <taxon>Bacilli</taxon>
        <taxon>Bacillales</taxon>
        <taxon>Bacillaceae</taxon>
        <taxon>Niallia</taxon>
    </lineage>
</organism>
<evidence type="ECO:0000313" key="1">
    <source>
        <dbReference type="EMBL" id="PKG22683.1"/>
    </source>
</evidence>
<proteinExistence type="predicted"/>
<dbReference type="EMBL" id="PISE01000037">
    <property type="protein sequence ID" value="PKG22683.1"/>
    <property type="molecule type" value="Genomic_DNA"/>
</dbReference>
<dbReference type="AlphaFoldDB" id="A0A2N0YZK0"/>
<gene>
    <name evidence="1" type="ORF">CWS01_16270</name>
</gene>
<keyword evidence="2" id="KW-1185">Reference proteome</keyword>
<comment type="caution">
    <text evidence="1">The sequence shown here is derived from an EMBL/GenBank/DDBJ whole genome shotgun (WGS) entry which is preliminary data.</text>
</comment>
<accession>A0A2N0YZK0</accession>
<evidence type="ECO:0000313" key="2">
    <source>
        <dbReference type="Proteomes" id="UP000233375"/>
    </source>
</evidence>
<name>A0A2N0YZK0_9BACI</name>
<sequence length="63" mass="7146">MVNPVREENKEYIVSERMNRAMTTIGALMKDGKVNARDAADSLSEFIKAAELEIMQELMEKKA</sequence>
<dbReference type="RefSeq" id="WP_101178233.1">
    <property type="nucleotide sequence ID" value="NZ_PISE01000037.1"/>
</dbReference>
<reference evidence="1 2" key="1">
    <citation type="journal article" date="2003" name="Int. J. Syst. Evol. Microbiol.">
        <title>Bacillus nealsonii sp. nov., isolated from a spacecraft-assembly facility, whose spores are gamma-radiation resistant.</title>
        <authorList>
            <person name="Venkateswaran K."/>
            <person name="Kempf M."/>
            <person name="Chen F."/>
            <person name="Satomi M."/>
            <person name="Nicholson W."/>
            <person name="Kern R."/>
        </authorList>
    </citation>
    <scope>NUCLEOTIDE SEQUENCE [LARGE SCALE GENOMIC DNA]</scope>
    <source>
        <strain evidence="1 2">FO-92</strain>
    </source>
</reference>
<dbReference type="Proteomes" id="UP000233375">
    <property type="component" value="Unassembled WGS sequence"/>
</dbReference>